<dbReference type="PATRIC" id="fig|1232683.4.peg.3172"/>
<evidence type="ECO:0000313" key="4">
    <source>
        <dbReference type="Proteomes" id="UP000028252"/>
    </source>
</evidence>
<dbReference type="Pfam" id="PF08668">
    <property type="entry name" value="HDOD"/>
    <property type="match status" value="1"/>
</dbReference>
<dbReference type="SUPFAM" id="SSF109604">
    <property type="entry name" value="HD-domain/PDEase-like"/>
    <property type="match status" value="1"/>
</dbReference>
<evidence type="ECO:0000259" key="2">
    <source>
        <dbReference type="PROSITE" id="PS51833"/>
    </source>
</evidence>
<proteinExistence type="predicted"/>
<protein>
    <submittedName>
        <fullName evidence="3">Putative signal transduction protein</fullName>
    </submittedName>
</protein>
<sequence length="399" mass="45568">MARQPIFDKELRVVAYELLYRSDDEKQMANVFNGHHATSNVLVNAYTSIIANQERRQLPAFLNLPREMFEADSLPSMSHRQLVIEVLEDVKVDDTLIDSVKRYKSAGYRIALDDFVYSPEYDRLLELADIVKVDILALGMPEVRYTVRQLKRFPLALLAEKIETYEQLRECIDLGFKLFQGYFLRRPEIVEGRRLESNESILLQLLAELNAPEPDTDTLVRLISQDPSLTYRLLKIVNSAALSRQRHIESIQEALVILGLAEIRKWISLIALSGQNKKPSELVRETLTLAKMCELVAVAQNNPEVTPNSAFLCGLLNRLDAILDIEQERLLHQIAVSEQIICAVHDRKGPLGNLLKLVCAHYDGHWGELKISDQPLYQRCMLESLEWVNDTMSQLDSTG</sequence>
<gene>
    <name evidence="3" type="ORF">ADIMK_3222</name>
</gene>
<dbReference type="InterPro" id="IPR001633">
    <property type="entry name" value="EAL_dom"/>
</dbReference>
<feature type="domain" description="HDOD" evidence="2">
    <location>
        <begin position="195"/>
        <end position="382"/>
    </location>
</feature>
<evidence type="ECO:0000259" key="1">
    <source>
        <dbReference type="PROSITE" id="PS50883"/>
    </source>
</evidence>
<keyword evidence="4" id="KW-1185">Reference proteome</keyword>
<dbReference type="SMART" id="SM00052">
    <property type="entry name" value="EAL"/>
    <property type="match status" value="1"/>
</dbReference>
<dbReference type="PANTHER" id="PTHR33525">
    <property type="match status" value="1"/>
</dbReference>
<dbReference type="InterPro" id="IPR014408">
    <property type="entry name" value="dGMP_Pdiesterase_EAL/HD-GYP"/>
</dbReference>
<dbReference type="SUPFAM" id="SSF141868">
    <property type="entry name" value="EAL domain-like"/>
    <property type="match status" value="1"/>
</dbReference>
<dbReference type="Proteomes" id="UP000028252">
    <property type="component" value="Unassembled WGS sequence"/>
</dbReference>
<dbReference type="Pfam" id="PF00563">
    <property type="entry name" value="EAL"/>
    <property type="match status" value="1"/>
</dbReference>
<name>A0A081FW45_9GAMM</name>
<dbReference type="InterPro" id="IPR013976">
    <property type="entry name" value="HDOD"/>
</dbReference>
<dbReference type="InterPro" id="IPR035919">
    <property type="entry name" value="EAL_sf"/>
</dbReference>
<dbReference type="EMBL" id="JMQN01000047">
    <property type="protein sequence ID" value="KEA62750.1"/>
    <property type="molecule type" value="Genomic_DNA"/>
</dbReference>
<dbReference type="STRING" id="1232683.ADIMK_3222"/>
<reference evidence="3 4" key="1">
    <citation type="submission" date="2014-04" db="EMBL/GenBank/DDBJ databases">
        <title>Marinobacterium kochiensis sp. nov., isolated from sediment sample collected from Kochi backwaters in Kerala, India.</title>
        <authorList>
            <person name="Singh A."/>
            <person name="Pinnaka A.K."/>
        </authorList>
    </citation>
    <scope>NUCLEOTIDE SEQUENCE [LARGE SCALE GENOMIC DNA]</scope>
    <source>
        <strain evidence="3 4">AK27</strain>
    </source>
</reference>
<evidence type="ECO:0000313" key="3">
    <source>
        <dbReference type="EMBL" id="KEA62750.1"/>
    </source>
</evidence>
<dbReference type="PROSITE" id="PS51833">
    <property type="entry name" value="HDOD"/>
    <property type="match status" value="1"/>
</dbReference>
<feature type="domain" description="EAL" evidence="1">
    <location>
        <begin position="1"/>
        <end position="201"/>
    </location>
</feature>
<dbReference type="InterPro" id="IPR052340">
    <property type="entry name" value="RNase_Y/CdgJ"/>
</dbReference>
<dbReference type="PROSITE" id="PS50883">
    <property type="entry name" value="EAL"/>
    <property type="match status" value="1"/>
</dbReference>
<dbReference type="Gene3D" id="1.10.3210.10">
    <property type="entry name" value="Hypothetical protein af1432"/>
    <property type="match status" value="1"/>
</dbReference>
<dbReference type="PANTHER" id="PTHR33525:SF4">
    <property type="entry name" value="CYCLIC DI-GMP PHOSPHODIESTERASE CDGJ"/>
    <property type="match status" value="1"/>
</dbReference>
<dbReference type="AlphaFoldDB" id="A0A081FW45"/>
<dbReference type="Gene3D" id="3.20.20.450">
    <property type="entry name" value="EAL domain"/>
    <property type="match status" value="1"/>
</dbReference>
<comment type="caution">
    <text evidence="3">The sequence shown here is derived from an EMBL/GenBank/DDBJ whole genome shotgun (WGS) entry which is preliminary data.</text>
</comment>
<dbReference type="eggNOG" id="COG3434">
    <property type="taxonomic scope" value="Bacteria"/>
</dbReference>
<accession>A0A081FW45</accession>
<dbReference type="PIRSF" id="PIRSF003180">
    <property type="entry name" value="DiGMPpdiest_YuxH"/>
    <property type="match status" value="1"/>
</dbReference>
<organism evidence="3 4">
    <name type="scientific">Marinobacterium lacunae</name>
    <dbReference type="NCBI Taxonomy" id="1232683"/>
    <lineage>
        <taxon>Bacteria</taxon>
        <taxon>Pseudomonadati</taxon>
        <taxon>Pseudomonadota</taxon>
        <taxon>Gammaproteobacteria</taxon>
        <taxon>Oceanospirillales</taxon>
        <taxon>Oceanospirillaceae</taxon>
        <taxon>Marinobacterium</taxon>
    </lineage>
</organism>